<dbReference type="GO" id="GO:0016799">
    <property type="term" value="F:hydrolase activity, hydrolyzing N-glycosyl compounds"/>
    <property type="evidence" value="ECO:0007669"/>
    <property type="project" value="InterPro"/>
</dbReference>
<dbReference type="Gene3D" id="3.90.245.10">
    <property type="entry name" value="Ribonucleoside hydrolase-like"/>
    <property type="match status" value="1"/>
</dbReference>
<accession>A0A8J5XHP3</accession>
<protein>
    <recommendedName>
        <fullName evidence="4">Inosine/uridine-preferring nucleoside hydrolase domain-containing protein</fullName>
    </recommendedName>
</protein>
<feature type="region of interest" description="Disordered" evidence="1">
    <location>
        <begin position="268"/>
        <end position="322"/>
    </location>
</feature>
<evidence type="ECO:0008006" key="4">
    <source>
        <dbReference type="Google" id="ProtNLM"/>
    </source>
</evidence>
<comment type="caution">
    <text evidence="2">The sequence shown here is derived from an EMBL/GenBank/DDBJ whole genome shotgun (WGS) entry which is preliminary data.</text>
</comment>
<dbReference type="EMBL" id="JAGTXO010000016">
    <property type="protein sequence ID" value="KAG8463290.1"/>
    <property type="molecule type" value="Genomic_DNA"/>
</dbReference>
<name>A0A8J5XHP3_DIALT</name>
<gene>
    <name evidence="2" type="ORF">KFE25_004801</name>
</gene>
<dbReference type="OrthoDB" id="10541018at2759"/>
<evidence type="ECO:0000313" key="3">
    <source>
        <dbReference type="Proteomes" id="UP000751190"/>
    </source>
</evidence>
<evidence type="ECO:0000256" key="1">
    <source>
        <dbReference type="SAM" id="MobiDB-lite"/>
    </source>
</evidence>
<dbReference type="AlphaFoldDB" id="A0A8J5XHP3"/>
<dbReference type="SUPFAM" id="SSF53590">
    <property type="entry name" value="Nucleoside hydrolase"/>
    <property type="match status" value="1"/>
</dbReference>
<dbReference type="Proteomes" id="UP000751190">
    <property type="component" value="Unassembled WGS sequence"/>
</dbReference>
<reference evidence="2" key="1">
    <citation type="submission" date="2021-05" db="EMBL/GenBank/DDBJ databases">
        <title>The genome of the haptophyte Pavlova lutheri (Diacronema luteri, Pavlovales) - a model for lipid biosynthesis in eukaryotic algae.</title>
        <authorList>
            <person name="Hulatt C.J."/>
            <person name="Posewitz M.C."/>
        </authorList>
    </citation>
    <scope>NUCLEOTIDE SEQUENCE</scope>
    <source>
        <strain evidence="2">NIVA-4/92</strain>
    </source>
</reference>
<organism evidence="2 3">
    <name type="scientific">Diacronema lutheri</name>
    <name type="common">Unicellular marine alga</name>
    <name type="synonym">Monochrysis lutheri</name>
    <dbReference type="NCBI Taxonomy" id="2081491"/>
    <lineage>
        <taxon>Eukaryota</taxon>
        <taxon>Haptista</taxon>
        <taxon>Haptophyta</taxon>
        <taxon>Pavlovophyceae</taxon>
        <taxon>Pavlovales</taxon>
        <taxon>Pavlovaceae</taxon>
        <taxon>Diacronema</taxon>
    </lineage>
</organism>
<feature type="region of interest" description="Disordered" evidence="1">
    <location>
        <begin position="349"/>
        <end position="370"/>
    </location>
</feature>
<proteinExistence type="predicted"/>
<keyword evidence="3" id="KW-1185">Reference proteome</keyword>
<evidence type="ECO:0000313" key="2">
    <source>
        <dbReference type="EMBL" id="KAG8463290.1"/>
    </source>
</evidence>
<sequence>MRGFDAVDPSRLLDGAALLSRTLARAAPRAITMLLISGLRDFADLVIAQPALVRRKVCAVAIQGGLILDAAAPYGYAPDTSQNNAFDPAAADVVYNFSFAHGIRMSIVSRDAVPLLPMQLARSFAVRTKSEVLRYLANAQFLGLAGLWKKLCAGQLPARCDKAWYFATFCGVNGADFERKALAGLGEGANILAHLNGFVKPYDVIAAMTVLPSTSDWFSPGAEVVVKGVSHRLLLSAAHAIDLSARARAGAAVHPLGASFALAAHGEQRCPGAPSASPPQPRACPSACGAQPSEPCATPAPSARGTPPLTRRRGAQSAAALRTRARGLVDAADGSSSAVLSVLPPEISSPSAAMGRASLRAGTGRQRASGWQQSIAMQQEQLRGPLAPRLSSAAIVELLHADRLRSADGTASHELTAELLAQSVAAARVRQTVVMLRVLALAVSV</sequence>
<dbReference type="InterPro" id="IPR036452">
    <property type="entry name" value="Ribo_hydro-like"/>
</dbReference>